<dbReference type="PROSITE" id="PS50294">
    <property type="entry name" value="WD_REPEATS_REGION"/>
    <property type="match status" value="2"/>
</dbReference>
<protein>
    <recommendedName>
        <fullName evidence="5">EF-hand domain-containing protein</fullName>
    </recommendedName>
</protein>
<feature type="compositionally biased region" description="Gly residues" evidence="4">
    <location>
        <begin position="1282"/>
        <end position="1291"/>
    </location>
</feature>
<feature type="region of interest" description="Disordered" evidence="4">
    <location>
        <begin position="102"/>
        <end position="167"/>
    </location>
</feature>
<dbReference type="InterPro" id="IPR015943">
    <property type="entry name" value="WD40/YVTN_repeat-like_dom_sf"/>
</dbReference>
<dbReference type="InterPro" id="IPR036322">
    <property type="entry name" value="WD40_repeat_dom_sf"/>
</dbReference>
<evidence type="ECO:0000259" key="5">
    <source>
        <dbReference type="PROSITE" id="PS50222"/>
    </source>
</evidence>
<dbReference type="GO" id="GO:0005509">
    <property type="term" value="F:calcium ion binding"/>
    <property type="evidence" value="ECO:0007669"/>
    <property type="project" value="InterPro"/>
</dbReference>
<dbReference type="PANTHER" id="PTHR44324">
    <property type="entry name" value="WD40 REPEAT DOMAIN 95"/>
    <property type="match status" value="1"/>
</dbReference>
<feature type="compositionally biased region" description="Gly residues" evidence="4">
    <location>
        <begin position="1115"/>
        <end position="1130"/>
    </location>
</feature>
<evidence type="ECO:0000256" key="4">
    <source>
        <dbReference type="SAM" id="MobiDB-lite"/>
    </source>
</evidence>
<dbReference type="PANTHER" id="PTHR44324:SF4">
    <property type="entry name" value="WD40 REPEAT DOMAIN 95"/>
    <property type="match status" value="1"/>
</dbReference>
<proteinExistence type="predicted"/>
<dbReference type="SMART" id="SM00320">
    <property type="entry name" value="WD40"/>
    <property type="match status" value="10"/>
</dbReference>
<feature type="domain" description="EF-hand" evidence="5">
    <location>
        <begin position="169"/>
        <end position="204"/>
    </location>
</feature>
<dbReference type="InterPro" id="IPR002048">
    <property type="entry name" value="EF_hand_dom"/>
</dbReference>
<feature type="region of interest" description="Disordered" evidence="4">
    <location>
        <begin position="1072"/>
        <end position="1169"/>
    </location>
</feature>
<feature type="compositionally biased region" description="Polar residues" evidence="4">
    <location>
        <begin position="1294"/>
        <end position="1305"/>
    </location>
</feature>
<dbReference type="InterPro" id="IPR001680">
    <property type="entry name" value="WD40_rpt"/>
</dbReference>
<dbReference type="PROSITE" id="PS50222">
    <property type="entry name" value="EF_HAND_2"/>
    <property type="match status" value="1"/>
</dbReference>
<dbReference type="SUPFAM" id="SSF50978">
    <property type="entry name" value="WD40 repeat-like"/>
    <property type="match status" value="2"/>
</dbReference>
<feature type="repeat" description="WD" evidence="3">
    <location>
        <begin position="364"/>
        <end position="405"/>
    </location>
</feature>
<comment type="caution">
    <text evidence="6">The sequence shown here is derived from an EMBL/GenBank/DDBJ whole genome shotgun (WGS) entry which is preliminary data.</text>
</comment>
<dbReference type="Proteomes" id="UP001165122">
    <property type="component" value="Unassembled WGS sequence"/>
</dbReference>
<reference evidence="7" key="1">
    <citation type="journal article" date="2023" name="Commun. Biol.">
        <title>Genome analysis of Parmales, the sister group of diatoms, reveals the evolutionary specialization of diatoms from phago-mixotrophs to photoautotrophs.</title>
        <authorList>
            <person name="Ban H."/>
            <person name="Sato S."/>
            <person name="Yoshikawa S."/>
            <person name="Yamada K."/>
            <person name="Nakamura Y."/>
            <person name="Ichinomiya M."/>
            <person name="Sato N."/>
            <person name="Blanc-Mathieu R."/>
            <person name="Endo H."/>
            <person name="Kuwata A."/>
            <person name="Ogata H."/>
        </authorList>
    </citation>
    <scope>NUCLEOTIDE SEQUENCE [LARGE SCALE GENOMIC DNA]</scope>
    <source>
        <strain evidence="7">NIES 3700</strain>
    </source>
</reference>
<dbReference type="SUPFAM" id="SSF47473">
    <property type="entry name" value="EF-hand"/>
    <property type="match status" value="1"/>
</dbReference>
<dbReference type="PROSITE" id="PS00018">
    <property type="entry name" value="EF_HAND_1"/>
    <property type="match status" value="1"/>
</dbReference>
<organism evidence="6 7">
    <name type="scientific">Triparma laevis f. longispina</name>
    <dbReference type="NCBI Taxonomy" id="1714387"/>
    <lineage>
        <taxon>Eukaryota</taxon>
        <taxon>Sar</taxon>
        <taxon>Stramenopiles</taxon>
        <taxon>Ochrophyta</taxon>
        <taxon>Bolidophyceae</taxon>
        <taxon>Parmales</taxon>
        <taxon>Triparmaceae</taxon>
        <taxon>Triparma</taxon>
    </lineage>
</organism>
<evidence type="ECO:0000313" key="7">
    <source>
        <dbReference type="Proteomes" id="UP001165122"/>
    </source>
</evidence>
<feature type="compositionally biased region" description="Polar residues" evidence="4">
    <location>
        <begin position="24"/>
        <end position="45"/>
    </location>
</feature>
<dbReference type="EMBL" id="BRXW01000310">
    <property type="protein sequence ID" value="GMI17893.1"/>
    <property type="molecule type" value="Genomic_DNA"/>
</dbReference>
<evidence type="ECO:0000313" key="6">
    <source>
        <dbReference type="EMBL" id="GMI17893.1"/>
    </source>
</evidence>
<name>A0A9W7FTC4_9STRA</name>
<evidence type="ECO:0000256" key="3">
    <source>
        <dbReference type="PROSITE-ProRule" id="PRU00221"/>
    </source>
</evidence>
<feature type="repeat" description="WD" evidence="3">
    <location>
        <begin position="448"/>
        <end position="483"/>
    </location>
</feature>
<feature type="compositionally biased region" description="Polar residues" evidence="4">
    <location>
        <begin position="112"/>
        <end position="121"/>
    </location>
</feature>
<keyword evidence="7" id="KW-1185">Reference proteome</keyword>
<evidence type="ECO:0000256" key="2">
    <source>
        <dbReference type="ARBA" id="ARBA00022837"/>
    </source>
</evidence>
<keyword evidence="3" id="KW-0853">WD repeat</keyword>
<feature type="compositionally biased region" description="Low complexity" evidence="4">
    <location>
        <begin position="122"/>
        <end position="134"/>
    </location>
</feature>
<sequence length="1417" mass="156094">MTSTAGLPPLTLPDDSVRDPGPITSKSSINPASSPQNVSLNSNGAPTPRTIYANRKAEREATSLQMMMHMNAKKVKSIQSQFDLAGGAVDIVDFVRIMRKHLPRDKAHPQQHDTPPSSVQHSPMMSPSTSPNPSKRSPFKKNQTKSTLPVRPISRPQKQHLDEESHQKEVTANLVELFREVDINGDGEMEWDEFTRFIVEKASLFEEALAVDKIPSYTHNVRLNTENIDIEERQRHTETIDTICEIEKQNQFAVIEAHSKYVSLYSSYDGTLVSNMYQNAVPLSLCHVPTQNALITSCADMTLNVWNLDDPSAKKRYMLRDKWPTKEAMMSLTWVDAHKLLYAGSTKGGINAYSLSDRECKAKFTGHSDIVMEMIAMQGLNNVVSASLDTTVRIWDTYTEQETNKLLGHQKGVFSLSYNPDHRFIVSAGFDHDAYIWSPFVNTLLFTLKGHTSSLVGCQCVENTNELVTADSNGVFKIWDLRNFMCCQTFTSEHEQGDLNDLTGMSSFCHVKLPAGGGEEYFNPEDNEEDYRIICGTKRLFYFDQFRAKNEPVTDVLPITVALFNTVSLTILTVAGKNVKIWDAVMGNVKVEYNNLSSSDLSCACLDDRQRKFILGDVSGNMRVYNYSNGALMKKLPPFEDGATVANLVYCGHAKCVIAASINGNIRIYDELDPENCIILRDFDHHYIHQSLALIDYVHSSSMVVAAGALGNDQIKFFDFETGKCLSEFKPKDEDDDMDSMFDSEDGSVTTEATSKGPINEFAEVEKDEVTIYAMTALERYPLTAVATSDGKISVYGMMNAHPRIKNTCVLSFENTPPPSATYKGENEHEYPLLHMPRLSDMGYMPHEVSHRLSLRRRSSSHIDEDSDPTWVTKPRFDSPRAHMALPAHSLVWDEGEEAFYTGDESGRIRKWSLKKFLGKLKSEGLAEKTEQNSGGEKYGTRRARTSKTLGRVTMQAQQFQNYLPPPIYCDEDVYFVWGVEAHDDSCSLSMTTDTDGSRSLLSWSSDRTVKAWTVEGRPMGMLLAGLERGVKNPAWDFQLDAEAKTKTDDAEASDIYKQVLKDEAAKVDLGISRPSQMMERQLSFSNQRGGKTPKSKKKGGGSPSGSMRSKGSGRSKGGGSEGTPVGGSGIRAARKIGDGGGHGGRKSSFLRASSKPETVDPAEEEKRAKHLRVQAVCADMKTMSAQNPGGVIGGVSDDVLGDLEDTLTKAGRPGDRLTVPKGFKMTDVNKMSEMGLPPKGTGDVAGHERRTTRKVPQGFRLNGMNSRGTGDLDRIVNNEGRGVGEGGGEFEGSPSSKAENSTGMASLAQTFRKYDPPPSVVPPSPGRRDIITPEARLSHSRMQRAMASWEERSKDAMIGDNPFGEGEITSLEEFANMEGLVVEVGEGGGGELELGMDPGGVSDVVSIEGSDLGGEL</sequence>
<keyword evidence="2" id="KW-0106">Calcium</keyword>
<keyword evidence="1" id="KW-0677">Repeat</keyword>
<accession>A0A9W7FTC4</accession>
<dbReference type="Gene3D" id="2.130.10.10">
    <property type="entry name" value="YVTN repeat-like/Quinoprotein amine dehydrogenase"/>
    <property type="match status" value="2"/>
</dbReference>
<dbReference type="InterPro" id="IPR011992">
    <property type="entry name" value="EF-hand-dom_pair"/>
</dbReference>
<evidence type="ECO:0000256" key="1">
    <source>
        <dbReference type="ARBA" id="ARBA00022737"/>
    </source>
</evidence>
<gene>
    <name evidence="6" type="ORF">TrLO_g1386</name>
</gene>
<feature type="repeat" description="WD" evidence="3">
    <location>
        <begin position="406"/>
        <end position="438"/>
    </location>
</feature>
<dbReference type="InterPro" id="IPR018247">
    <property type="entry name" value="EF_Hand_1_Ca_BS"/>
</dbReference>
<feature type="region of interest" description="Disordered" evidence="4">
    <location>
        <begin position="1231"/>
        <end position="1305"/>
    </location>
</feature>
<feature type="region of interest" description="Disordered" evidence="4">
    <location>
        <begin position="1"/>
        <end position="49"/>
    </location>
</feature>
<dbReference type="OrthoDB" id="1068471at2759"/>
<dbReference type="PROSITE" id="PS50082">
    <property type="entry name" value="WD_REPEATS_2"/>
    <property type="match status" value="3"/>
</dbReference>
<dbReference type="Pfam" id="PF00400">
    <property type="entry name" value="WD40"/>
    <property type="match status" value="3"/>
</dbReference>
<dbReference type="InterPro" id="IPR051242">
    <property type="entry name" value="WD-EF-hand_domain"/>
</dbReference>